<evidence type="ECO:0000313" key="2">
    <source>
        <dbReference type="EMBL" id="CAF3381137.1"/>
    </source>
</evidence>
<dbReference type="OrthoDB" id="9982932at2759"/>
<dbReference type="Proteomes" id="UP000663862">
    <property type="component" value="Unassembled WGS sequence"/>
</dbReference>
<evidence type="ECO:0000313" key="4">
    <source>
        <dbReference type="Proteomes" id="UP000663862"/>
    </source>
</evidence>
<accession>A0A821DRW7</accession>
<organism evidence="3 4">
    <name type="scientific">Rotaria socialis</name>
    <dbReference type="NCBI Taxonomy" id="392032"/>
    <lineage>
        <taxon>Eukaryota</taxon>
        <taxon>Metazoa</taxon>
        <taxon>Spiralia</taxon>
        <taxon>Gnathifera</taxon>
        <taxon>Rotifera</taxon>
        <taxon>Eurotatoria</taxon>
        <taxon>Bdelloidea</taxon>
        <taxon>Philodinida</taxon>
        <taxon>Philodinidae</taxon>
        <taxon>Rotaria</taxon>
    </lineage>
</organism>
<proteinExistence type="predicted"/>
<dbReference type="AlphaFoldDB" id="A0A821DRW7"/>
<sequence>MPNLRKLTLSIRDTPDRRVSHGLTIEYMLNNHAPNVCQFDYTMSHREKIEDFLQWLMNTVCYEHEDIKWIHMFPVP</sequence>
<name>A0A821DRW7_9BILA</name>
<comment type="caution">
    <text evidence="3">The sequence shown here is derived from an EMBL/GenBank/DDBJ whole genome shotgun (WGS) entry which is preliminary data.</text>
</comment>
<dbReference type="Proteomes" id="UP000663825">
    <property type="component" value="Unassembled WGS sequence"/>
</dbReference>
<dbReference type="Proteomes" id="UP000663833">
    <property type="component" value="Unassembled WGS sequence"/>
</dbReference>
<evidence type="ECO:0000313" key="1">
    <source>
        <dbReference type="EMBL" id="CAF3315712.1"/>
    </source>
</evidence>
<reference evidence="3" key="1">
    <citation type="submission" date="2021-02" db="EMBL/GenBank/DDBJ databases">
        <authorList>
            <person name="Nowell W R."/>
        </authorList>
    </citation>
    <scope>NUCLEOTIDE SEQUENCE</scope>
</reference>
<dbReference type="EMBL" id="CAJOBQ010004059">
    <property type="protein sequence ID" value="CAF4625928.1"/>
    <property type="molecule type" value="Genomic_DNA"/>
</dbReference>
<evidence type="ECO:0000313" key="3">
    <source>
        <dbReference type="EMBL" id="CAF4625928.1"/>
    </source>
</evidence>
<dbReference type="EMBL" id="CAJNYD010001081">
    <property type="protein sequence ID" value="CAF3315712.1"/>
    <property type="molecule type" value="Genomic_DNA"/>
</dbReference>
<gene>
    <name evidence="1" type="ORF">LUA448_LOCUS9438</name>
    <name evidence="2" type="ORF">TIS948_LOCUS25960</name>
    <name evidence="3" type="ORF">TSG867_LOCUS29313</name>
</gene>
<protein>
    <submittedName>
        <fullName evidence="3">Uncharacterized protein</fullName>
    </submittedName>
</protein>
<dbReference type="EMBL" id="CAJNXB010004545">
    <property type="protein sequence ID" value="CAF3381137.1"/>
    <property type="molecule type" value="Genomic_DNA"/>
</dbReference>